<proteinExistence type="predicted"/>
<evidence type="ECO:0000313" key="2">
    <source>
        <dbReference type="EnsemblMetazoa" id="XP_030833357"/>
    </source>
</evidence>
<dbReference type="AlphaFoldDB" id="A0A7M7N9Z7"/>
<name>A0A7M7N9Z7_STRPU</name>
<dbReference type="Proteomes" id="UP000007110">
    <property type="component" value="Unassembled WGS sequence"/>
</dbReference>
<feature type="compositionally biased region" description="Polar residues" evidence="1">
    <location>
        <begin position="297"/>
        <end position="313"/>
    </location>
</feature>
<evidence type="ECO:0000313" key="3">
    <source>
        <dbReference type="Proteomes" id="UP000007110"/>
    </source>
</evidence>
<dbReference type="InParanoid" id="A0A7M7N9Z7"/>
<dbReference type="EnsemblMetazoa" id="XM_030977497">
    <property type="protein sequence ID" value="XP_030833357"/>
    <property type="gene ID" value="LOC100891123"/>
</dbReference>
<dbReference type="RefSeq" id="XP_030833357.1">
    <property type="nucleotide sequence ID" value="XM_030977497.1"/>
</dbReference>
<keyword evidence="3" id="KW-1185">Reference proteome</keyword>
<reference evidence="3" key="1">
    <citation type="submission" date="2015-02" db="EMBL/GenBank/DDBJ databases">
        <title>Genome sequencing for Strongylocentrotus purpuratus.</title>
        <authorList>
            <person name="Murali S."/>
            <person name="Liu Y."/>
            <person name="Vee V."/>
            <person name="English A."/>
            <person name="Wang M."/>
            <person name="Skinner E."/>
            <person name="Han Y."/>
            <person name="Muzny D.M."/>
            <person name="Worley K.C."/>
            <person name="Gibbs R.A."/>
        </authorList>
    </citation>
    <scope>NUCLEOTIDE SEQUENCE</scope>
</reference>
<dbReference type="GeneID" id="100891123"/>
<feature type="compositionally biased region" description="Polar residues" evidence="1">
    <location>
        <begin position="227"/>
        <end position="250"/>
    </location>
</feature>
<evidence type="ECO:0000256" key="1">
    <source>
        <dbReference type="SAM" id="MobiDB-lite"/>
    </source>
</evidence>
<reference evidence="2" key="2">
    <citation type="submission" date="2021-01" db="UniProtKB">
        <authorList>
            <consortium name="EnsemblMetazoa"/>
        </authorList>
    </citation>
    <scope>IDENTIFICATION</scope>
</reference>
<protein>
    <submittedName>
        <fullName evidence="2">Uncharacterized protein</fullName>
    </submittedName>
</protein>
<dbReference type="KEGG" id="spu:100891123"/>
<feature type="region of interest" description="Disordered" evidence="1">
    <location>
        <begin position="283"/>
        <end position="313"/>
    </location>
</feature>
<organism evidence="2 3">
    <name type="scientific">Strongylocentrotus purpuratus</name>
    <name type="common">Purple sea urchin</name>
    <dbReference type="NCBI Taxonomy" id="7668"/>
    <lineage>
        <taxon>Eukaryota</taxon>
        <taxon>Metazoa</taxon>
        <taxon>Echinodermata</taxon>
        <taxon>Eleutherozoa</taxon>
        <taxon>Echinozoa</taxon>
        <taxon>Echinoidea</taxon>
        <taxon>Euechinoidea</taxon>
        <taxon>Echinacea</taxon>
        <taxon>Camarodonta</taxon>
        <taxon>Echinidea</taxon>
        <taxon>Strongylocentrotidae</taxon>
        <taxon>Strongylocentrotus</taxon>
    </lineage>
</organism>
<accession>A0A7M7N9Z7</accession>
<feature type="region of interest" description="Disordered" evidence="1">
    <location>
        <begin position="187"/>
        <end position="250"/>
    </location>
</feature>
<sequence>MLQGCFPQIRKGNFRFNGVAQHDLNSFLHTLTSLQRLRRQTLRGSHLGNTYNTRNVSSDQSGALYQETMASTIFLNPVDANTSVTPDTLPRGLGANIPVLQESQDNVIMGQPVHQPRTLRTQSGFGPVYSENNALPWNAGPSQPQFMPSNLQSGMFAGYHTPAPNEPFSGYYCSPYYREADYSPTYHPTMSSSAPSPNPPVSRHDQPTLLAGYLSPPQNQPPVHESTGATRTVMPWSSQDPYTRPYNASPSSSALLCNPPVSGYHQPAMSRRHISDTPYQPMIVQRSGSSQPRPSQNCSTSGFHSASHTPPIV</sequence>
<feature type="compositionally biased region" description="Low complexity" evidence="1">
    <location>
        <begin position="285"/>
        <end position="296"/>
    </location>
</feature>